<dbReference type="InterPro" id="IPR018247">
    <property type="entry name" value="EF_Hand_1_Ca_BS"/>
</dbReference>
<evidence type="ECO:0000259" key="13">
    <source>
        <dbReference type="PROSITE" id="PS50222"/>
    </source>
</evidence>
<feature type="binding site" evidence="10">
    <location>
        <position position="86"/>
    </location>
    <ligand>
        <name>ATP</name>
        <dbReference type="ChEBI" id="CHEBI:30616"/>
    </ligand>
</feature>
<gene>
    <name evidence="14" type="ORF">PPRIM_AZ9-3.1.T0300241</name>
</gene>
<protein>
    <recommendedName>
        <fullName evidence="16">Calcium-dependent protein kinase</fullName>
    </recommendedName>
</protein>
<feature type="domain" description="EF-hand" evidence="13">
    <location>
        <begin position="349"/>
        <end position="384"/>
    </location>
</feature>
<evidence type="ECO:0000256" key="11">
    <source>
        <dbReference type="RuleBase" id="RU000304"/>
    </source>
</evidence>
<evidence type="ECO:0000256" key="3">
    <source>
        <dbReference type="ARBA" id="ARBA00022679"/>
    </source>
</evidence>
<keyword evidence="4" id="KW-0677">Repeat</keyword>
<evidence type="ECO:0000256" key="9">
    <source>
        <dbReference type="ARBA" id="ARBA00024334"/>
    </source>
</evidence>
<dbReference type="EMBL" id="CAJJDM010000029">
    <property type="protein sequence ID" value="CAD8060649.1"/>
    <property type="molecule type" value="Genomic_DNA"/>
</dbReference>
<dbReference type="Proteomes" id="UP000688137">
    <property type="component" value="Unassembled WGS sequence"/>
</dbReference>
<dbReference type="Pfam" id="PF00069">
    <property type="entry name" value="Pkinase"/>
    <property type="match status" value="1"/>
</dbReference>
<dbReference type="PROSITE" id="PS00018">
    <property type="entry name" value="EF_HAND_1"/>
    <property type="match status" value="1"/>
</dbReference>
<organism evidence="14 15">
    <name type="scientific">Paramecium primaurelia</name>
    <dbReference type="NCBI Taxonomy" id="5886"/>
    <lineage>
        <taxon>Eukaryota</taxon>
        <taxon>Sar</taxon>
        <taxon>Alveolata</taxon>
        <taxon>Ciliophora</taxon>
        <taxon>Intramacronucleata</taxon>
        <taxon>Oligohymenophorea</taxon>
        <taxon>Peniculida</taxon>
        <taxon>Parameciidae</taxon>
        <taxon>Paramecium</taxon>
    </lineage>
</organism>
<dbReference type="Pfam" id="PF13499">
    <property type="entry name" value="EF-hand_7"/>
    <property type="match status" value="1"/>
</dbReference>
<dbReference type="GO" id="GO:0004674">
    <property type="term" value="F:protein serine/threonine kinase activity"/>
    <property type="evidence" value="ECO:0007669"/>
    <property type="project" value="UniProtKB-KW"/>
</dbReference>
<evidence type="ECO:0000256" key="5">
    <source>
        <dbReference type="ARBA" id="ARBA00022741"/>
    </source>
</evidence>
<comment type="caution">
    <text evidence="14">The sequence shown here is derived from an EMBL/GenBank/DDBJ whole genome shotgun (WGS) entry which is preliminary data.</text>
</comment>
<dbReference type="FunFam" id="1.10.510.10:FF:000475">
    <property type="entry name" value="Calcium-dependent protein kinase 5"/>
    <property type="match status" value="1"/>
</dbReference>
<dbReference type="InterPro" id="IPR008271">
    <property type="entry name" value="Ser/Thr_kinase_AS"/>
</dbReference>
<keyword evidence="5 10" id="KW-0547">Nucleotide-binding</keyword>
<dbReference type="FunFam" id="3.30.200.20:FF:000938">
    <property type="entry name" value="Uncharacterized protein"/>
    <property type="match status" value="1"/>
</dbReference>
<keyword evidence="2 11" id="KW-0723">Serine/threonine-protein kinase</keyword>
<dbReference type="SMART" id="SM00054">
    <property type="entry name" value="EFh"/>
    <property type="match status" value="4"/>
</dbReference>
<dbReference type="Pfam" id="PF13202">
    <property type="entry name" value="EF-hand_5"/>
    <property type="match status" value="1"/>
</dbReference>
<dbReference type="GO" id="GO:0005524">
    <property type="term" value="F:ATP binding"/>
    <property type="evidence" value="ECO:0007669"/>
    <property type="project" value="UniProtKB-UniRule"/>
</dbReference>
<dbReference type="OMA" id="IDETHWE"/>
<evidence type="ECO:0000256" key="8">
    <source>
        <dbReference type="ARBA" id="ARBA00022840"/>
    </source>
</evidence>
<keyword evidence="7" id="KW-0106">Calcium</keyword>
<keyword evidence="15" id="KW-1185">Reference proteome</keyword>
<sequence>MGICASKKQKDDLALKPKHWPSSPGRRHTGNSFKYGTDLYINLKNGQIDNFYILGDVLGVGAFGQVVKATHKQTGYVRALKTLAKKKIINEEKEKMFAEVNILRKLDHPNIVKLFEIFEDAQNYYLITELIQGGELIKKIQAQNTFSEAEAAYYMRQLLSALQYCHKAKIVHRDLKLDNLMLNVESEKPILKVIDFGTSRKIIQEKYLTSKLGTPHYTAPEVFKQQYTEKCDIWSCGVILYTLLCGYLPFNGSDARATQILIECDRWTFDKNDWAKISSEAKRFVKKLMTYNPDKRISAEEAYLDPWLQGHINNIIDSRALNRLQQFYQSHVIQELIKQYITFQVLTPEDKAKILGNFQSLDKDGDGRINREDLIYGLKQSKLDETEIEKQIDRIMEQCDFNKTGSIEYNAFLRIMIGQELSEKTNLLEEAFRQFDIDKDGLIKKQNLEDVLGGIIIDETHWEEILKKCDSDQKGMIDKENFIKLMQQF</sequence>
<dbReference type="PROSITE" id="PS50222">
    <property type="entry name" value="EF_HAND_2"/>
    <property type="match status" value="3"/>
</dbReference>
<dbReference type="InterPro" id="IPR000719">
    <property type="entry name" value="Prot_kinase_dom"/>
</dbReference>
<dbReference type="PROSITE" id="PS00108">
    <property type="entry name" value="PROTEIN_KINASE_ST"/>
    <property type="match status" value="1"/>
</dbReference>
<reference evidence="14" key="1">
    <citation type="submission" date="2021-01" db="EMBL/GenBank/DDBJ databases">
        <authorList>
            <consortium name="Genoscope - CEA"/>
            <person name="William W."/>
        </authorList>
    </citation>
    <scope>NUCLEOTIDE SEQUENCE</scope>
</reference>
<evidence type="ECO:0000259" key="12">
    <source>
        <dbReference type="PROSITE" id="PS50011"/>
    </source>
</evidence>
<dbReference type="PANTHER" id="PTHR24349">
    <property type="entry name" value="SERINE/THREONINE-PROTEIN KINASE"/>
    <property type="match status" value="1"/>
</dbReference>
<dbReference type="InterPro" id="IPR050205">
    <property type="entry name" value="CDPK_Ser/Thr_kinases"/>
</dbReference>
<evidence type="ECO:0000313" key="14">
    <source>
        <dbReference type="EMBL" id="CAD8060649.1"/>
    </source>
</evidence>
<evidence type="ECO:0000313" key="15">
    <source>
        <dbReference type="Proteomes" id="UP000688137"/>
    </source>
</evidence>
<evidence type="ECO:0000256" key="6">
    <source>
        <dbReference type="ARBA" id="ARBA00022777"/>
    </source>
</evidence>
<dbReference type="PROSITE" id="PS00107">
    <property type="entry name" value="PROTEIN_KINASE_ATP"/>
    <property type="match status" value="1"/>
</dbReference>
<evidence type="ECO:0000256" key="10">
    <source>
        <dbReference type="PROSITE-ProRule" id="PRU10141"/>
    </source>
</evidence>
<accession>A0A8S1KYR4</accession>
<keyword evidence="6" id="KW-0418">Kinase</keyword>
<dbReference type="PROSITE" id="PS50011">
    <property type="entry name" value="PROTEIN_KINASE_DOM"/>
    <property type="match status" value="1"/>
</dbReference>
<dbReference type="AlphaFoldDB" id="A0A8S1KYR4"/>
<evidence type="ECO:0000256" key="7">
    <source>
        <dbReference type="ARBA" id="ARBA00022837"/>
    </source>
</evidence>
<feature type="domain" description="EF-hand" evidence="13">
    <location>
        <begin position="457"/>
        <end position="489"/>
    </location>
</feature>
<comment type="similarity">
    <text evidence="9">Belongs to the protein kinase superfamily. Ser/Thr protein kinase family. CDPK subfamily.</text>
</comment>
<evidence type="ECO:0000256" key="4">
    <source>
        <dbReference type="ARBA" id="ARBA00022737"/>
    </source>
</evidence>
<evidence type="ECO:0000256" key="1">
    <source>
        <dbReference type="ARBA" id="ARBA00001946"/>
    </source>
</evidence>
<dbReference type="CDD" id="cd05117">
    <property type="entry name" value="STKc_CAMK"/>
    <property type="match status" value="1"/>
</dbReference>
<dbReference type="FunFam" id="1.10.238.10:FF:000003">
    <property type="entry name" value="Calmodulin A"/>
    <property type="match status" value="1"/>
</dbReference>
<evidence type="ECO:0000256" key="2">
    <source>
        <dbReference type="ARBA" id="ARBA00022527"/>
    </source>
</evidence>
<keyword evidence="8 10" id="KW-0067">ATP-binding</keyword>
<name>A0A8S1KYR4_PARPR</name>
<dbReference type="CDD" id="cd00051">
    <property type="entry name" value="EFh"/>
    <property type="match status" value="2"/>
</dbReference>
<feature type="domain" description="Protein kinase" evidence="12">
    <location>
        <begin position="52"/>
        <end position="308"/>
    </location>
</feature>
<dbReference type="InterPro" id="IPR002048">
    <property type="entry name" value="EF_hand_dom"/>
</dbReference>
<dbReference type="GO" id="GO:0005509">
    <property type="term" value="F:calcium ion binding"/>
    <property type="evidence" value="ECO:0007669"/>
    <property type="project" value="InterPro"/>
</dbReference>
<dbReference type="SMART" id="SM00220">
    <property type="entry name" value="S_TKc"/>
    <property type="match status" value="1"/>
</dbReference>
<feature type="domain" description="EF-hand" evidence="13">
    <location>
        <begin position="387"/>
        <end position="422"/>
    </location>
</feature>
<dbReference type="InterPro" id="IPR017441">
    <property type="entry name" value="Protein_kinase_ATP_BS"/>
</dbReference>
<proteinExistence type="inferred from homology"/>
<comment type="cofactor">
    <cofactor evidence="1">
        <name>Mg(2+)</name>
        <dbReference type="ChEBI" id="CHEBI:18420"/>
    </cofactor>
</comment>
<evidence type="ECO:0008006" key="16">
    <source>
        <dbReference type="Google" id="ProtNLM"/>
    </source>
</evidence>
<keyword evidence="3" id="KW-0808">Transferase</keyword>